<evidence type="ECO:0000313" key="1">
    <source>
        <dbReference type="EMBL" id="XCI28382.1"/>
    </source>
</evidence>
<evidence type="ECO:0008006" key="2">
    <source>
        <dbReference type="Google" id="ProtNLM"/>
    </source>
</evidence>
<gene>
    <name evidence="1" type="ORF">PRVXH_002339</name>
</gene>
<accession>A0AAU8HSG1</accession>
<proteinExistence type="predicted"/>
<protein>
    <recommendedName>
        <fullName evidence="2">N-acetyltransferase domain-containing protein</fullName>
    </recommendedName>
</protein>
<dbReference type="AlphaFoldDB" id="A0AAU8HSG1"/>
<reference evidence="1" key="1">
    <citation type="journal article" date="2018" name="Antonie Van Leeuwenhoek">
        <title>Proteinivorax hydrogeniformans sp. nov., an anaerobic, haloalkaliphilic bacterium fermenting proteinaceous compounds with high hydrogen production.</title>
        <authorList>
            <person name="Boltyanskaya Y."/>
            <person name="Detkova E."/>
            <person name="Pimenov N."/>
            <person name="Kevbrin V."/>
        </authorList>
    </citation>
    <scope>NUCLEOTIDE SEQUENCE</scope>
    <source>
        <strain evidence="1">Z-710</strain>
    </source>
</reference>
<dbReference type="RefSeq" id="WP_353892947.1">
    <property type="nucleotide sequence ID" value="NZ_CP159485.1"/>
</dbReference>
<reference evidence="1" key="2">
    <citation type="submission" date="2024-06" db="EMBL/GenBank/DDBJ databases">
        <authorList>
            <person name="Petrova K.O."/>
            <person name="Toshchakov S.V."/>
            <person name="Boltjanskaja Y.V."/>
            <person name="Kevbrin V.V."/>
        </authorList>
    </citation>
    <scope>NUCLEOTIDE SEQUENCE</scope>
    <source>
        <strain evidence="1">Z-710</strain>
    </source>
</reference>
<dbReference type="SUPFAM" id="SSF55729">
    <property type="entry name" value="Acyl-CoA N-acyltransferases (Nat)"/>
    <property type="match status" value="1"/>
</dbReference>
<dbReference type="InterPro" id="IPR016181">
    <property type="entry name" value="Acyl_CoA_acyltransferase"/>
</dbReference>
<dbReference type="EMBL" id="CP159485">
    <property type="protein sequence ID" value="XCI28382.1"/>
    <property type="molecule type" value="Genomic_DNA"/>
</dbReference>
<dbReference type="Gene3D" id="3.40.630.30">
    <property type="match status" value="1"/>
</dbReference>
<organism evidence="1">
    <name type="scientific">Proteinivorax hydrogeniformans</name>
    <dbReference type="NCBI Taxonomy" id="1826727"/>
    <lineage>
        <taxon>Bacteria</taxon>
        <taxon>Bacillati</taxon>
        <taxon>Bacillota</taxon>
        <taxon>Clostridia</taxon>
        <taxon>Eubacteriales</taxon>
        <taxon>Proteinivoracaceae</taxon>
        <taxon>Proteinivorax</taxon>
    </lineage>
</organism>
<sequence>MMEKCIEEISDKILMEIKQINIVQAEKQHFAKMIEVANEQLGIDYVDKSTLENLAASPEKVANVAVDEKENVLGFSFGSLITAADLTKQLKIPREKVKLVAGTADKVGVFKTIAVKKECTKLGIGSRLAKDLITQMRDYAQVICSVAWKTPVGINIEKSYKKIN</sequence>
<name>A0AAU8HSG1_9FIRM</name>